<proteinExistence type="predicted"/>
<protein>
    <submittedName>
        <fullName evidence="1">Uncharacterized protein</fullName>
    </submittedName>
</protein>
<reference evidence="1 2" key="1">
    <citation type="submission" date="2016-11" db="EMBL/GenBank/DDBJ databases">
        <authorList>
            <person name="Jaros S."/>
            <person name="Januszkiewicz K."/>
            <person name="Wedrychowicz H."/>
        </authorList>
    </citation>
    <scope>NUCLEOTIDE SEQUENCE [LARGE SCALE GENOMIC DNA]</scope>
    <source>
        <strain evidence="1 2">DSM 45408</strain>
    </source>
</reference>
<gene>
    <name evidence="1" type="ORF">SAMN05444351_4199</name>
</gene>
<dbReference type="EMBL" id="FQVX01000005">
    <property type="protein sequence ID" value="SHH18033.1"/>
    <property type="molecule type" value="Genomic_DNA"/>
</dbReference>
<name>A0A1M5QWU9_9ACTN</name>
<dbReference type="AlphaFoldDB" id="A0A1M5QWU9"/>
<evidence type="ECO:0000313" key="2">
    <source>
        <dbReference type="Proteomes" id="UP000184471"/>
    </source>
</evidence>
<dbReference type="Proteomes" id="UP000184471">
    <property type="component" value="Unassembled WGS sequence"/>
</dbReference>
<keyword evidence="2" id="KW-1185">Reference proteome</keyword>
<evidence type="ECO:0000313" key="1">
    <source>
        <dbReference type="EMBL" id="SHH18033.1"/>
    </source>
</evidence>
<organism evidence="1 2">
    <name type="scientific">Geodermatophilus nigrescens</name>
    <dbReference type="NCBI Taxonomy" id="1070870"/>
    <lineage>
        <taxon>Bacteria</taxon>
        <taxon>Bacillati</taxon>
        <taxon>Actinomycetota</taxon>
        <taxon>Actinomycetes</taxon>
        <taxon>Geodermatophilales</taxon>
        <taxon>Geodermatophilaceae</taxon>
        <taxon>Geodermatophilus</taxon>
    </lineage>
</organism>
<sequence>MSGAADVALLDELQRCRSWLTGIPHDWQVPQTRSLADRVLAALAPPDMLDLSLLHDGDCWGAAARECVRAHDPSAVTALVRRLGELGAGAPSATWLRRVQDALEASAARDLLRDWLRLAADSDVIARDGQHRSSGGRLFAPGNEDMVRAAVVATRLLPEEQWVPELLGVLARRGAASSGAPGVTEALCLKVAGAAVDSLAARGTPADREVLGQLLVDLSRRDLVKRIGVALGAEAQAADRDTRLRREKAAAVRRRADPAPRQARAEVDALLRRHLAATLRRHGFRGSGRTWRRLHDDRVDVVSPGSSGDELAVAYGTRFDAAHPESEPHPVERAALRDHHLDIRLIEYWGTSGSDLDRLARHLDVVVVPFLDTLGRYELTRSFLEHRSGAPAPGWELEVVEPHGPAAEGLLGLLALAASDRATAIDRLTRRLAFEDSPGRGDGDHAEAARRFWRGQLAHAQALPSGDD</sequence>
<accession>A0A1M5QWU9</accession>